<reference evidence="1" key="1">
    <citation type="journal article" date="2021" name="Proc. Natl. Acad. Sci. U.S.A.">
        <title>A Catalog of Tens of Thousands of Viruses from Human Metagenomes Reveals Hidden Associations with Chronic Diseases.</title>
        <authorList>
            <person name="Tisza M.J."/>
            <person name="Buck C.B."/>
        </authorList>
    </citation>
    <scope>NUCLEOTIDE SEQUENCE</scope>
    <source>
        <strain evidence="1">CtTBm11</strain>
    </source>
</reference>
<evidence type="ECO:0000313" key="1">
    <source>
        <dbReference type="EMBL" id="DAE08886.1"/>
    </source>
</evidence>
<organism evidence="1">
    <name type="scientific">Myoviridae sp. ctTBm11</name>
    <dbReference type="NCBI Taxonomy" id="2825108"/>
    <lineage>
        <taxon>Viruses</taxon>
        <taxon>Duplodnaviria</taxon>
        <taxon>Heunggongvirae</taxon>
        <taxon>Uroviricota</taxon>
        <taxon>Caudoviricetes</taxon>
    </lineage>
</organism>
<name>A0A8S5PP56_9CAUD</name>
<dbReference type="EMBL" id="BK015478">
    <property type="protein sequence ID" value="DAE08886.1"/>
    <property type="molecule type" value="Genomic_DNA"/>
</dbReference>
<protein>
    <submittedName>
        <fullName evidence="1">Uncharacterized protein</fullName>
    </submittedName>
</protein>
<sequence length="49" mass="5472">MAKSISKGTLIYQNMQAIKPPTTRMIGSINPAKRAPRQSNTLTTLYKNH</sequence>
<proteinExistence type="predicted"/>
<accession>A0A8S5PP56</accession>